<keyword evidence="2 5" id="KW-0689">Ribosomal protein</keyword>
<dbReference type="InterPro" id="IPR023574">
    <property type="entry name" value="Ribosomal_uL4_dom_sf"/>
</dbReference>
<protein>
    <recommendedName>
        <fullName evidence="4 5">Large ribosomal subunit protein uL4</fullName>
    </recommendedName>
</protein>
<dbReference type="GO" id="GO:0005840">
    <property type="term" value="C:ribosome"/>
    <property type="evidence" value="ECO:0007669"/>
    <property type="project" value="UniProtKB-KW"/>
</dbReference>
<reference evidence="7" key="1">
    <citation type="submission" date="2020-10" db="EMBL/GenBank/DDBJ databases">
        <authorList>
            <person name="Lu T."/>
            <person name="Wang Q."/>
            <person name="Han X."/>
        </authorList>
    </citation>
    <scope>NUCLEOTIDE SEQUENCE</scope>
    <source>
        <strain evidence="7">WQ 366</strain>
    </source>
</reference>
<dbReference type="Proteomes" id="UP001165302">
    <property type="component" value="Unassembled WGS sequence"/>
</dbReference>
<dbReference type="InterPro" id="IPR013005">
    <property type="entry name" value="Ribosomal_uL4-like"/>
</dbReference>
<organism evidence="7 8">
    <name type="scientific">Sphingobacterium bovistauri</name>
    <dbReference type="NCBI Taxonomy" id="2781959"/>
    <lineage>
        <taxon>Bacteria</taxon>
        <taxon>Pseudomonadati</taxon>
        <taxon>Bacteroidota</taxon>
        <taxon>Sphingobacteriia</taxon>
        <taxon>Sphingobacteriales</taxon>
        <taxon>Sphingobacteriaceae</taxon>
        <taxon>Sphingobacterium</taxon>
    </lineage>
</organism>
<dbReference type="PANTHER" id="PTHR10746:SF6">
    <property type="entry name" value="LARGE RIBOSOMAL SUBUNIT PROTEIN UL4M"/>
    <property type="match status" value="1"/>
</dbReference>
<keyword evidence="5" id="KW-0699">rRNA-binding</keyword>
<dbReference type="EMBL" id="JADEYP010000004">
    <property type="protein sequence ID" value="MCA5004254.1"/>
    <property type="molecule type" value="Genomic_DNA"/>
</dbReference>
<evidence type="ECO:0000313" key="7">
    <source>
        <dbReference type="EMBL" id="MCA5004254.1"/>
    </source>
</evidence>
<name>A0ABS7Z5M4_9SPHI</name>
<evidence type="ECO:0000256" key="5">
    <source>
        <dbReference type="HAMAP-Rule" id="MF_01328"/>
    </source>
</evidence>
<evidence type="ECO:0000256" key="6">
    <source>
        <dbReference type="SAM" id="MobiDB-lite"/>
    </source>
</evidence>
<keyword evidence="8" id="KW-1185">Reference proteome</keyword>
<evidence type="ECO:0000256" key="3">
    <source>
        <dbReference type="ARBA" id="ARBA00023274"/>
    </source>
</evidence>
<dbReference type="Gene3D" id="3.40.1370.10">
    <property type="match status" value="1"/>
</dbReference>
<comment type="similarity">
    <text evidence="1 5">Belongs to the universal ribosomal protein uL4 family.</text>
</comment>
<accession>A0ABS7Z5M4</accession>
<comment type="subunit">
    <text evidence="5">Part of the 50S ribosomal subunit.</text>
</comment>
<dbReference type="InterPro" id="IPR002136">
    <property type="entry name" value="Ribosomal_uL4"/>
</dbReference>
<dbReference type="PANTHER" id="PTHR10746">
    <property type="entry name" value="50S RIBOSOMAL PROTEIN L4"/>
    <property type="match status" value="1"/>
</dbReference>
<evidence type="ECO:0000313" key="8">
    <source>
        <dbReference type="Proteomes" id="UP001165302"/>
    </source>
</evidence>
<sequence length="209" mass="22958">MEVKVLNLSGKETGAKVQLPETVFGVTPNDHAIYLDVKLYLANQRQGTHKSKQRNEIAGSTRKLHKQKGTGGARAGSIKSPLFNGGGRVFGPQPRDYSFKLNKKLKQVARKSALSYKAQENNVLVLDAVNFDSIKTKNYVALVNALNVADEKTLLVLPDYNNNVYLSSRNLKKAKVVVASDLNTYDVLNATKLLLTTDSVKTLEEALAK</sequence>
<proteinExistence type="inferred from homology"/>
<dbReference type="RefSeq" id="WP_225551588.1">
    <property type="nucleotide sequence ID" value="NZ_JADEYP010000004.1"/>
</dbReference>
<evidence type="ECO:0000256" key="1">
    <source>
        <dbReference type="ARBA" id="ARBA00010528"/>
    </source>
</evidence>
<dbReference type="NCBIfam" id="TIGR03953">
    <property type="entry name" value="rplD_bact"/>
    <property type="match status" value="1"/>
</dbReference>
<dbReference type="Pfam" id="PF00573">
    <property type="entry name" value="Ribosomal_L4"/>
    <property type="match status" value="1"/>
</dbReference>
<comment type="caution">
    <text evidence="7">The sequence shown here is derived from an EMBL/GenBank/DDBJ whole genome shotgun (WGS) entry which is preliminary data.</text>
</comment>
<feature type="region of interest" description="Disordered" evidence="6">
    <location>
        <begin position="46"/>
        <end position="77"/>
    </location>
</feature>
<keyword evidence="3 5" id="KW-0687">Ribonucleoprotein</keyword>
<comment type="function">
    <text evidence="5">One of the primary rRNA binding proteins, this protein initially binds near the 5'-end of the 23S rRNA. It is important during the early stages of 50S assembly. It makes multiple contacts with different domains of the 23S rRNA in the assembled 50S subunit and ribosome.</text>
</comment>
<keyword evidence="5" id="KW-0694">RNA-binding</keyword>
<gene>
    <name evidence="5 7" type="primary">rplD</name>
    <name evidence="7" type="ORF">IPZ78_03675</name>
</gene>
<evidence type="ECO:0000256" key="2">
    <source>
        <dbReference type="ARBA" id="ARBA00022980"/>
    </source>
</evidence>
<dbReference type="HAMAP" id="MF_01328_B">
    <property type="entry name" value="Ribosomal_uL4_B"/>
    <property type="match status" value="1"/>
</dbReference>
<evidence type="ECO:0000256" key="4">
    <source>
        <dbReference type="ARBA" id="ARBA00035244"/>
    </source>
</evidence>
<comment type="function">
    <text evidence="5">Forms part of the polypeptide exit tunnel.</text>
</comment>
<dbReference type="SUPFAM" id="SSF52166">
    <property type="entry name" value="Ribosomal protein L4"/>
    <property type="match status" value="1"/>
</dbReference>